<dbReference type="GO" id="GO:0005524">
    <property type="term" value="F:ATP binding"/>
    <property type="evidence" value="ECO:0007669"/>
    <property type="project" value="UniProtKB-KW"/>
</dbReference>
<dbReference type="InterPro" id="IPR011527">
    <property type="entry name" value="ABC1_TM_dom"/>
</dbReference>
<dbReference type="Gene3D" id="1.20.1560.10">
    <property type="entry name" value="ABC transporter type 1, transmembrane domain"/>
    <property type="match status" value="1"/>
</dbReference>
<dbReference type="PROSITE" id="PS50929">
    <property type="entry name" value="ABC_TM1F"/>
    <property type="match status" value="1"/>
</dbReference>
<dbReference type="InterPro" id="IPR039421">
    <property type="entry name" value="Type_1_exporter"/>
</dbReference>
<dbReference type="Gene3D" id="3.40.50.300">
    <property type="entry name" value="P-loop containing nucleotide triphosphate hydrolases"/>
    <property type="match status" value="1"/>
</dbReference>
<comment type="subcellular location">
    <subcellularLocation>
        <location evidence="1">Cell membrane</location>
        <topology evidence="1">Multi-pass membrane protein</topology>
    </subcellularLocation>
</comment>
<dbReference type="PROSITE" id="PS00211">
    <property type="entry name" value="ABC_TRANSPORTER_1"/>
    <property type="match status" value="1"/>
</dbReference>
<feature type="compositionally biased region" description="Low complexity" evidence="7">
    <location>
        <begin position="379"/>
        <end position="388"/>
    </location>
</feature>
<sequence>MRILLRFWPDIRPRAVRYVASILFALASTGISLLIPVLTGRAIDGPLAERSLPGLLAITGLVVLVGTAEALFQLIRRLLTAGMTADWEVQWRHRLYRHLQRLDVARHDEWDSGQMLSRATNDLSQLRRFFAFGFPFLVITPVLVVIGGVVLALIHPVFALILVLMALPTMAGVAWFNTRYQVASRAAQDTMGEVSTSVEESVQGIRVLLSFGRSPWAARRFRLIVERLRDHELRKVRLDAWLWGVVMLLPQLAQAAIAGVGAWGVVAGWASLGDVVAAVTLMMYLRMPIEMFGFLLSDALMSLTAATRYWELMDIAPRITAPEAGSAGSTSQGSPVLTGTAGGGTVSDAGGTVSDAGGTVSDAGGTVSASRGSRGESLAAAPRTAPAAEHSPDAGVLEFSEVVFAHEDADRPVLDGITLRVAAGETLALVGTTGSGKTSLASLVPRLFDVTSGRVAVDGADVRALPLPHLRSRIGVAFEDPILFSSTVRENVLMGAQAVAGEDGADGEEPPALTDAQVWEALEIAQAADFVRALPAGLDTQVGEQGLALSGGQRQRIALARAVAGRPQYLVLDDPLSAVDVDTEDRVQRRLREVLSRTTSLIVAHRPSTAALADRVAVLDSGRVQAVGGHEELLEASAAYRDLMGVHA</sequence>
<keyword evidence="6 8" id="KW-0472">Membrane</keyword>
<evidence type="ECO:0000256" key="5">
    <source>
        <dbReference type="ARBA" id="ARBA00022989"/>
    </source>
</evidence>
<dbReference type="EMBL" id="BAAAPZ010000017">
    <property type="protein sequence ID" value="GAA2104039.1"/>
    <property type="molecule type" value="Genomic_DNA"/>
</dbReference>
<feature type="transmembrane region" description="Helical" evidence="8">
    <location>
        <begin position="129"/>
        <end position="151"/>
    </location>
</feature>
<evidence type="ECO:0000256" key="4">
    <source>
        <dbReference type="ARBA" id="ARBA00022840"/>
    </source>
</evidence>
<feature type="domain" description="ABC transporter" evidence="9">
    <location>
        <begin position="397"/>
        <end position="646"/>
    </location>
</feature>
<evidence type="ECO:0000256" key="2">
    <source>
        <dbReference type="ARBA" id="ARBA00022692"/>
    </source>
</evidence>
<dbReference type="CDD" id="cd18543">
    <property type="entry name" value="ABC_6TM_Rv0194_D1_like"/>
    <property type="match status" value="1"/>
</dbReference>
<keyword evidence="12" id="KW-1185">Reference proteome</keyword>
<comment type="caution">
    <text evidence="11">The sequence shown here is derived from an EMBL/GenBank/DDBJ whole genome shotgun (WGS) entry which is preliminary data.</text>
</comment>
<evidence type="ECO:0000256" key="7">
    <source>
        <dbReference type="SAM" id="MobiDB-lite"/>
    </source>
</evidence>
<dbReference type="PANTHER" id="PTHR24221">
    <property type="entry name" value="ATP-BINDING CASSETTE SUB-FAMILY B"/>
    <property type="match status" value="1"/>
</dbReference>
<keyword evidence="3" id="KW-0547">Nucleotide-binding</keyword>
<dbReference type="InterPro" id="IPR036640">
    <property type="entry name" value="ABC1_TM_sf"/>
</dbReference>
<keyword evidence="5 8" id="KW-1133">Transmembrane helix</keyword>
<feature type="transmembrane region" description="Helical" evidence="8">
    <location>
        <begin position="266"/>
        <end position="285"/>
    </location>
</feature>
<gene>
    <name evidence="11" type="ORF">GCM10009823_28420</name>
</gene>
<dbReference type="PANTHER" id="PTHR24221:SF654">
    <property type="entry name" value="ATP-BINDING CASSETTE SUB-FAMILY B MEMBER 6"/>
    <property type="match status" value="1"/>
</dbReference>
<dbReference type="Pfam" id="PF00005">
    <property type="entry name" value="ABC_tran"/>
    <property type="match status" value="1"/>
</dbReference>
<accession>A0ABN2X2Z5</accession>
<evidence type="ECO:0000256" key="3">
    <source>
        <dbReference type="ARBA" id="ARBA00022741"/>
    </source>
</evidence>
<dbReference type="InterPro" id="IPR027417">
    <property type="entry name" value="P-loop_NTPase"/>
</dbReference>
<dbReference type="SMART" id="SM00382">
    <property type="entry name" value="AAA"/>
    <property type="match status" value="1"/>
</dbReference>
<evidence type="ECO:0000256" key="1">
    <source>
        <dbReference type="ARBA" id="ARBA00004651"/>
    </source>
</evidence>
<protein>
    <submittedName>
        <fullName evidence="11">ABC transporter ATP-binding protein</fullName>
    </submittedName>
</protein>
<dbReference type="RefSeq" id="WP_344337965.1">
    <property type="nucleotide sequence ID" value="NZ_BAAAPZ010000017.1"/>
</dbReference>
<feature type="compositionally biased region" description="Polar residues" evidence="7">
    <location>
        <begin position="327"/>
        <end position="337"/>
    </location>
</feature>
<reference evidence="11 12" key="1">
    <citation type="journal article" date="2019" name="Int. J. Syst. Evol. Microbiol.">
        <title>The Global Catalogue of Microorganisms (GCM) 10K type strain sequencing project: providing services to taxonomists for standard genome sequencing and annotation.</title>
        <authorList>
            <consortium name="The Broad Institute Genomics Platform"/>
            <consortium name="The Broad Institute Genome Sequencing Center for Infectious Disease"/>
            <person name="Wu L."/>
            <person name="Ma J."/>
        </authorList>
    </citation>
    <scope>NUCLEOTIDE SEQUENCE [LARGE SCALE GENOMIC DNA]</scope>
    <source>
        <strain evidence="11 12">JCM 15900</strain>
    </source>
</reference>
<keyword evidence="2 8" id="KW-0812">Transmembrane</keyword>
<evidence type="ECO:0000256" key="6">
    <source>
        <dbReference type="ARBA" id="ARBA00023136"/>
    </source>
</evidence>
<evidence type="ECO:0000256" key="8">
    <source>
        <dbReference type="SAM" id="Phobius"/>
    </source>
</evidence>
<proteinExistence type="predicted"/>
<dbReference type="SUPFAM" id="SSF52540">
    <property type="entry name" value="P-loop containing nucleoside triphosphate hydrolases"/>
    <property type="match status" value="1"/>
</dbReference>
<dbReference type="SUPFAM" id="SSF90123">
    <property type="entry name" value="ABC transporter transmembrane region"/>
    <property type="match status" value="1"/>
</dbReference>
<dbReference type="InterPro" id="IPR003593">
    <property type="entry name" value="AAA+_ATPase"/>
</dbReference>
<evidence type="ECO:0000313" key="11">
    <source>
        <dbReference type="EMBL" id="GAA2104039.1"/>
    </source>
</evidence>
<dbReference type="Pfam" id="PF00664">
    <property type="entry name" value="ABC_membrane"/>
    <property type="match status" value="1"/>
</dbReference>
<keyword evidence="4 11" id="KW-0067">ATP-binding</keyword>
<feature type="domain" description="ABC transmembrane type-1" evidence="10">
    <location>
        <begin position="19"/>
        <end position="301"/>
    </location>
</feature>
<organism evidence="11 12">
    <name type="scientific">Brevibacterium salitolerans</name>
    <dbReference type="NCBI Taxonomy" id="1403566"/>
    <lineage>
        <taxon>Bacteria</taxon>
        <taxon>Bacillati</taxon>
        <taxon>Actinomycetota</taxon>
        <taxon>Actinomycetes</taxon>
        <taxon>Micrococcales</taxon>
        <taxon>Brevibacteriaceae</taxon>
        <taxon>Brevibacterium</taxon>
    </lineage>
</organism>
<dbReference type="InterPro" id="IPR017871">
    <property type="entry name" value="ABC_transporter-like_CS"/>
</dbReference>
<evidence type="ECO:0000313" key="12">
    <source>
        <dbReference type="Proteomes" id="UP001500984"/>
    </source>
</evidence>
<feature type="transmembrane region" description="Helical" evidence="8">
    <location>
        <begin position="55"/>
        <end position="75"/>
    </location>
</feature>
<feature type="transmembrane region" description="Helical" evidence="8">
    <location>
        <begin position="157"/>
        <end position="176"/>
    </location>
</feature>
<dbReference type="PROSITE" id="PS50893">
    <property type="entry name" value="ABC_TRANSPORTER_2"/>
    <property type="match status" value="1"/>
</dbReference>
<evidence type="ECO:0000259" key="10">
    <source>
        <dbReference type="PROSITE" id="PS50929"/>
    </source>
</evidence>
<name>A0ABN2X2Z5_9MICO</name>
<dbReference type="Proteomes" id="UP001500984">
    <property type="component" value="Unassembled WGS sequence"/>
</dbReference>
<dbReference type="InterPro" id="IPR003439">
    <property type="entry name" value="ABC_transporter-like_ATP-bd"/>
</dbReference>
<evidence type="ECO:0000259" key="9">
    <source>
        <dbReference type="PROSITE" id="PS50893"/>
    </source>
</evidence>
<feature type="region of interest" description="Disordered" evidence="7">
    <location>
        <begin position="323"/>
        <end position="392"/>
    </location>
</feature>
<feature type="transmembrane region" description="Helical" evidence="8">
    <location>
        <begin position="15"/>
        <end position="35"/>
    </location>
</feature>